<dbReference type="RefSeq" id="WP_379785026.1">
    <property type="nucleotide sequence ID" value="NZ_JBHSMU010000015.1"/>
</dbReference>
<evidence type="ECO:0000256" key="1">
    <source>
        <dbReference type="ARBA" id="ARBA00022670"/>
    </source>
</evidence>
<comment type="similarity">
    <text evidence="6">Belongs to the peptidase M48 family.</text>
</comment>
<evidence type="ECO:0000256" key="6">
    <source>
        <dbReference type="RuleBase" id="RU003983"/>
    </source>
</evidence>
<evidence type="ECO:0000256" key="2">
    <source>
        <dbReference type="ARBA" id="ARBA00022723"/>
    </source>
</evidence>
<accession>A0ABW0L766</accession>
<keyword evidence="7" id="KW-0732">Signal</keyword>
<feature type="chain" id="PRO_5047068201" evidence="7">
    <location>
        <begin position="28"/>
        <end position="361"/>
    </location>
</feature>
<feature type="domain" description="Peptidase M48" evidence="8">
    <location>
        <begin position="201"/>
        <end position="343"/>
    </location>
</feature>
<comment type="cofactor">
    <cofactor evidence="6">
        <name>Zn(2+)</name>
        <dbReference type="ChEBI" id="CHEBI:29105"/>
    </cofactor>
    <text evidence="6">Binds 1 zinc ion per subunit.</text>
</comment>
<keyword evidence="5 6" id="KW-0482">Metalloprotease</keyword>
<dbReference type="InterPro" id="IPR001915">
    <property type="entry name" value="Peptidase_M48"/>
</dbReference>
<keyword evidence="3 6" id="KW-0378">Hydrolase</keyword>
<dbReference type="Proteomes" id="UP001596050">
    <property type="component" value="Unassembled WGS sequence"/>
</dbReference>
<dbReference type="EMBL" id="JBHSMU010000015">
    <property type="protein sequence ID" value="MFC5461574.1"/>
    <property type="molecule type" value="Genomic_DNA"/>
</dbReference>
<sequence>MTRIRRLRPAVLAVSIAIFLTACGTQAPIRQPGMPGAAPQVPQGVQISPQVAAAADTLTRMAALQDRLYRVAAPLLIDNAELCKKQARNLLGFTAKNRYSYPGVYSEAAQVAFRMDERLQVTSVLAGSGAAKAGLRLGDDLVAAGGKPLPTGPGAASKLGSVFGPLIAASPTLPLSIERDGRPRDLSIPVTRACAFAVELGNADHVNAYADGSRIMLTRGMIAATRSDTELAYVLARTMAHNMLEHPKAQRNSATLDSVIESLLLRANPDLSMMGGSAGIKAMPSNLDAAADRLAVFLLARADYDIDGVAGFWKRFTAATPVTVANGHTANHPAIAARLTAIELAVDDVQAKQAAKKPLVP</sequence>
<dbReference type="Pfam" id="PF01435">
    <property type="entry name" value="Peptidase_M48"/>
    <property type="match status" value="1"/>
</dbReference>
<name>A0ABW0L766_9BURK</name>
<dbReference type="InterPro" id="IPR036034">
    <property type="entry name" value="PDZ_sf"/>
</dbReference>
<evidence type="ECO:0000256" key="7">
    <source>
        <dbReference type="SAM" id="SignalP"/>
    </source>
</evidence>
<dbReference type="GO" id="GO:0008237">
    <property type="term" value="F:metallopeptidase activity"/>
    <property type="evidence" value="ECO:0007669"/>
    <property type="project" value="UniProtKB-KW"/>
</dbReference>
<reference evidence="10" key="1">
    <citation type="journal article" date="2019" name="Int. J. Syst. Evol. Microbiol.">
        <title>The Global Catalogue of Microorganisms (GCM) 10K type strain sequencing project: providing services to taxonomists for standard genome sequencing and annotation.</title>
        <authorList>
            <consortium name="The Broad Institute Genomics Platform"/>
            <consortium name="The Broad Institute Genome Sequencing Center for Infectious Disease"/>
            <person name="Wu L."/>
            <person name="Ma J."/>
        </authorList>
    </citation>
    <scope>NUCLEOTIDE SEQUENCE [LARGE SCALE GENOMIC DNA]</scope>
    <source>
        <strain evidence="10">KACC 12649</strain>
    </source>
</reference>
<evidence type="ECO:0000256" key="3">
    <source>
        <dbReference type="ARBA" id="ARBA00022801"/>
    </source>
</evidence>
<dbReference type="EC" id="3.4.24.-" evidence="9"/>
<dbReference type="Gene3D" id="2.30.42.10">
    <property type="match status" value="1"/>
</dbReference>
<keyword evidence="4 6" id="KW-0862">Zinc</keyword>
<evidence type="ECO:0000256" key="5">
    <source>
        <dbReference type="ARBA" id="ARBA00023049"/>
    </source>
</evidence>
<keyword evidence="10" id="KW-1185">Reference proteome</keyword>
<gene>
    <name evidence="9" type="ORF">ACFPN5_17335</name>
</gene>
<protein>
    <submittedName>
        <fullName evidence="9">M48 family metalloprotease</fullName>
        <ecNumber evidence="9">3.4.24.-</ecNumber>
    </submittedName>
</protein>
<evidence type="ECO:0000256" key="4">
    <source>
        <dbReference type="ARBA" id="ARBA00022833"/>
    </source>
</evidence>
<dbReference type="SUPFAM" id="SSF50156">
    <property type="entry name" value="PDZ domain-like"/>
    <property type="match status" value="1"/>
</dbReference>
<dbReference type="PROSITE" id="PS51257">
    <property type="entry name" value="PROKAR_LIPOPROTEIN"/>
    <property type="match status" value="1"/>
</dbReference>
<keyword evidence="2" id="KW-0479">Metal-binding</keyword>
<comment type="caution">
    <text evidence="9">The sequence shown here is derived from an EMBL/GenBank/DDBJ whole genome shotgun (WGS) entry which is preliminary data.</text>
</comment>
<evidence type="ECO:0000313" key="10">
    <source>
        <dbReference type="Proteomes" id="UP001596050"/>
    </source>
</evidence>
<organism evidence="9 10">
    <name type="scientific">Massilia niabensis</name>
    <dbReference type="NCBI Taxonomy" id="544910"/>
    <lineage>
        <taxon>Bacteria</taxon>
        <taxon>Pseudomonadati</taxon>
        <taxon>Pseudomonadota</taxon>
        <taxon>Betaproteobacteria</taxon>
        <taxon>Burkholderiales</taxon>
        <taxon>Oxalobacteraceae</taxon>
        <taxon>Telluria group</taxon>
        <taxon>Massilia</taxon>
    </lineage>
</organism>
<feature type="signal peptide" evidence="7">
    <location>
        <begin position="1"/>
        <end position="27"/>
    </location>
</feature>
<evidence type="ECO:0000259" key="8">
    <source>
        <dbReference type="Pfam" id="PF01435"/>
    </source>
</evidence>
<dbReference type="CDD" id="cd07342">
    <property type="entry name" value="M48C_Oma1_like"/>
    <property type="match status" value="1"/>
</dbReference>
<proteinExistence type="inferred from homology"/>
<evidence type="ECO:0000313" key="9">
    <source>
        <dbReference type="EMBL" id="MFC5461574.1"/>
    </source>
</evidence>
<keyword evidence="1 6" id="KW-0645">Protease</keyword>